<evidence type="ECO:0000313" key="3">
    <source>
        <dbReference type="Proteomes" id="UP000192758"/>
    </source>
</evidence>
<evidence type="ECO:0000256" key="1">
    <source>
        <dbReference type="SAM" id="MobiDB-lite"/>
    </source>
</evidence>
<dbReference type="EMBL" id="MNPJ01000019">
    <property type="protein sequence ID" value="OQS54531.1"/>
    <property type="molecule type" value="Genomic_DNA"/>
</dbReference>
<evidence type="ECO:0000313" key="2">
    <source>
        <dbReference type="EMBL" id="OQS54531.1"/>
    </source>
</evidence>
<dbReference type="OrthoDB" id="2196058at2759"/>
<gene>
    <name evidence="2" type="ORF">EHP00_37</name>
</gene>
<dbReference type="AlphaFoldDB" id="A0A1W0E5L0"/>
<name>A0A1W0E5L0_9MICR</name>
<dbReference type="VEuPathDB" id="MicrosporidiaDB:EHP00_37"/>
<organism evidence="2 3">
    <name type="scientific">Ecytonucleospora hepatopenaei</name>
    <dbReference type="NCBI Taxonomy" id="646526"/>
    <lineage>
        <taxon>Eukaryota</taxon>
        <taxon>Fungi</taxon>
        <taxon>Fungi incertae sedis</taxon>
        <taxon>Microsporidia</taxon>
        <taxon>Enterocytozoonidae</taxon>
        <taxon>Ecytonucleospora</taxon>
    </lineage>
</organism>
<proteinExistence type="predicted"/>
<dbReference type="Proteomes" id="UP000192758">
    <property type="component" value="Unassembled WGS sequence"/>
</dbReference>
<feature type="region of interest" description="Disordered" evidence="1">
    <location>
        <begin position="94"/>
        <end position="116"/>
    </location>
</feature>
<sequence length="137" mass="15961">MSKNIEKTENNADIKTIVKDAEIKVKGLKVEVLKHFLKTFILSNKNEIDFKQMENNHNVKKMKEMTVLFKKLLEIEKNFTDVKLERKAVGDIKRNRSLKGKGSNASNPKQKIKKKFKAQNKMLEKELNNIGKKSKKF</sequence>
<protein>
    <submittedName>
        <fullName evidence="2">Uncharacterized protein</fullName>
    </submittedName>
</protein>
<keyword evidence="3" id="KW-1185">Reference proteome</keyword>
<comment type="caution">
    <text evidence="2">The sequence shown here is derived from an EMBL/GenBank/DDBJ whole genome shotgun (WGS) entry which is preliminary data.</text>
</comment>
<reference evidence="2 3" key="1">
    <citation type="journal article" date="2017" name="Environ. Microbiol.">
        <title>Decay of the glycolytic pathway and adaptation to intranuclear parasitism within Enterocytozoonidae microsporidia.</title>
        <authorList>
            <person name="Wiredu Boakye D."/>
            <person name="Jaroenlak P."/>
            <person name="Prachumwat A."/>
            <person name="Williams T.A."/>
            <person name="Bateman K.S."/>
            <person name="Itsathitphaisarn O."/>
            <person name="Sritunyalucksana K."/>
            <person name="Paszkiewicz K.H."/>
            <person name="Moore K.A."/>
            <person name="Stentiford G.D."/>
            <person name="Williams B.A."/>
        </authorList>
    </citation>
    <scope>NUCLEOTIDE SEQUENCE [LARGE SCALE GENOMIC DNA]</scope>
    <source>
        <strain evidence="2 3">TH1</strain>
    </source>
</reference>
<accession>A0A1W0E5L0</accession>